<feature type="signal peptide" evidence="2">
    <location>
        <begin position="1"/>
        <end position="25"/>
    </location>
</feature>
<protein>
    <submittedName>
        <fullName evidence="3">Uncharacterized protein</fullName>
    </submittedName>
</protein>
<evidence type="ECO:0000256" key="1">
    <source>
        <dbReference type="SAM" id="MobiDB-lite"/>
    </source>
</evidence>
<evidence type="ECO:0000256" key="2">
    <source>
        <dbReference type="SAM" id="SignalP"/>
    </source>
</evidence>
<keyword evidence="2" id="KW-0732">Signal</keyword>
<dbReference type="Proteomes" id="UP001460270">
    <property type="component" value="Unassembled WGS sequence"/>
</dbReference>
<feature type="compositionally biased region" description="Low complexity" evidence="1">
    <location>
        <begin position="284"/>
        <end position="320"/>
    </location>
</feature>
<feature type="chain" id="PRO_5044024523" evidence="2">
    <location>
        <begin position="26"/>
        <end position="456"/>
    </location>
</feature>
<feature type="compositionally biased region" description="Basic and acidic residues" evidence="1">
    <location>
        <begin position="268"/>
        <end position="280"/>
    </location>
</feature>
<keyword evidence="4" id="KW-1185">Reference proteome</keyword>
<feature type="region of interest" description="Disordered" evidence="1">
    <location>
        <begin position="126"/>
        <end position="163"/>
    </location>
</feature>
<dbReference type="InterPro" id="IPR036514">
    <property type="entry name" value="SGNH_hydro_sf"/>
</dbReference>
<sequence>MDLPVFFGFLRALFAFGVTVHAASAASAYSCSSPLISSLPQSSFQSSSQSSYSFGAQQAKINRREGVKKEGISSGWKIKIKDPKDPDTTMMTANVYKNGTILIQGNIKQFEIDFLCIKERAQHEKATSNDISQTQPHNTCSQTTEQPPEEKEPTSSEQPQDPQLNLAITNLMVKFTELEREVVHQRELISLWQPTTPQPDLCTELDTLRKDRDNCWREMTLLRTQIQDLQQDREHHLTALTTLTEEVKKLQGERKEYKRALTSLSKEVEELQREKEEHRRALTPSSQQPQASPEQQTISIPSSSPSSQTSSTSQNTQTSIRPAQQRENSDIVLLIDSNGKFLDENKLFPSHKVSKIWCPNTHKALELLSEERLGSPSHIIIHTGTNDLQSQQERVSDSLNRVIEKASTTFPTSRVIMSTLAPKERLPPRHHPQDQPPAYPETVHGDPMSTSPTTPH</sequence>
<comment type="caution">
    <text evidence="3">The sequence shown here is derived from an EMBL/GenBank/DDBJ whole genome shotgun (WGS) entry which is preliminary data.</text>
</comment>
<name>A0AAW0N3M9_9GOBI</name>
<reference evidence="4" key="1">
    <citation type="submission" date="2024-04" db="EMBL/GenBank/DDBJ databases">
        <title>Salinicola lusitanus LLJ914,a marine bacterium isolated from the Okinawa Trough.</title>
        <authorList>
            <person name="Li J."/>
        </authorList>
    </citation>
    <scope>NUCLEOTIDE SEQUENCE [LARGE SCALE GENOMIC DNA]</scope>
</reference>
<gene>
    <name evidence="3" type="ORF">WMY93_025258</name>
</gene>
<feature type="region of interest" description="Disordered" evidence="1">
    <location>
        <begin position="420"/>
        <end position="456"/>
    </location>
</feature>
<evidence type="ECO:0000313" key="4">
    <source>
        <dbReference type="Proteomes" id="UP001460270"/>
    </source>
</evidence>
<evidence type="ECO:0000313" key="3">
    <source>
        <dbReference type="EMBL" id="KAK7889698.1"/>
    </source>
</evidence>
<dbReference type="EMBL" id="JBBPFD010000018">
    <property type="protein sequence ID" value="KAK7889698.1"/>
    <property type="molecule type" value="Genomic_DNA"/>
</dbReference>
<organism evidence="3 4">
    <name type="scientific">Mugilogobius chulae</name>
    <name type="common">yellowstripe goby</name>
    <dbReference type="NCBI Taxonomy" id="88201"/>
    <lineage>
        <taxon>Eukaryota</taxon>
        <taxon>Metazoa</taxon>
        <taxon>Chordata</taxon>
        <taxon>Craniata</taxon>
        <taxon>Vertebrata</taxon>
        <taxon>Euteleostomi</taxon>
        <taxon>Actinopterygii</taxon>
        <taxon>Neopterygii</taxon>
        <taxon>Teleostei</taxon>
        <taxon>Neoteleostei</taxon>
        <taxon>Acanthomorphata</taxon>
        <taxon>Gobiaria</taxon>
        <taxon>Gobiiformes</taxon>
        <taxon>Gobioidei</taxon>
        <taxon>Gobiidae</taxon>
        <taxon>Gobionellinae</taxon>
        <taxon>Mugilogobius</taxon>
    </lineage>
</organism>
<dbReference type="SUPFAM" id="SSF52266">
    <property type="entry name" value="SGNH hydrolase"/>
    <property type="match status" value="1"/>
</dbReference>
<feature type="region of interest" description="Disordered" evidence="1">
    <location>
        <begin position="268"/>
        <end position="325"/>
    </location>
</feature>
<feature type="compositionally biased region" description="Basic and acidic residues" evidence="1">
    <location>
        <begin position="422"/>
        <end position="433"/>
    </location>
</feature>
<feature type="compositionally biased region" description="Polar residues" evidence="1">
    <location>
        <begin position="128"/>
        <end position="140"/>
    </location>
</feature>
<dbReference type="Gene3D" id="3.40.50.1110">
    <property type="entry name" value="SGNH hydrolase"/>
    <property type="match status" value="1"/>
</dbReference>
<accession>A0AAW0N3M9</accession>
<dbReference type="AlphaFoldDB" id="A0AAW0N3M9"/>
<proteinExistence type="predicted"/>
<dbReference type="Gene3D" id="1.10.287.1490">
    <property type="match status" value="1"/>
</dbReference>